<proteinExistence type="predicted"/>
<organism evidence="2">
    <name type="scientific">mine drainage metagenome</name>
    <dbReference type="NCBI Taxonomy" id="410659"/>
    <lineage>
        <taxon>unclassified sequences</taxon>
        <taxon>metagenomes</taxon>
        <taxon>ecological metagenomes</taxon>
    </lineage>
</organism>
<reference evidence="2" key="1">
    <citation type="submission" date="2009-10" db="EMBL/GenBank/DDBJ databases">
        <title>Diversity of trophic interactions inside an arsenic-rich microbial ecosystem.</title>
        <authorList>
            <person name="Bertin P.N."/>
            <person name="Heinrich-Salmeron A."/>
            <person name="Pelletier E."/>
            <person name="Goulhen-Chollet F."/>
            <person name="Arsene-Ploetze F."/>
            <person name="Gallien S."/>
            <person name="Calteau A."/>
            <person name="Vallenet D."/>
            <person name="Casiot C."/>
            <person name="Chane-Woon-Ming B."/>
            <person name="Giloteaux L."/>
            <person name="Barakat M."/>
            <person name="Bonnefoy V."/>
            <person name="Bruneel O."/>
            <person name="Chandler M."/>
            <person name="Cleiss J."/>
            <person name="Duran R."/>
            <person name="Elbaz-Poulichet F."/>
            <person name="Fonknechten N."/>
            <person name="Lauga B."/>
            <person name="Mornico D."/>
            <person name="Ortet P."/>
            <person name="Schaeffer C."/>
            <person name="Siguier P."/>
            <person name="Alexander Thil Smith A."/>
            <person name="Van Dorsselaer A."/>
            <person name="Weissenbach J."/>
            <person name="Medigue C."/>
            <person name="Le Paslier D."/>
        </authorList>
    </citation>
    <scope>NUCLEOTIDE SEQUENCE</scope>
</reference>
<dbReference type="InterPro" id="IPR006171">
    <property type="entry name" value="TOPRIM_dom"/>
</dbReference>
<gene>
    <name evidence="2" type="ORF">CARN5_2570</name>
</gene>
<comment type="caution">
    <text evidence="2">The sequence shown here is derived from an EMBL/GenBank/DDBJ whole genome shotgun (WGS) entry which is preliminary data.</text>
</comment>
<sequence>MSLRSSNNPTCNNTPGDVLANAGIRYKPGRWLRLKGSDLEAISVNSQTGGWKDHRTGEHGGFHILCQKLGIDDGGIAINTQAIHNAKTQQEKDDLKAIQRAKTSWSRGIPAVTPKMPTDWRRGQAAWDATQTDYVDLREAVYDYLSSRGLDPMLFMPMIKIGTTLGNKGQDAEMMDQGADFYFMLPMYEIGKSERPEHISGIQRTYLAFGDGSYLPTRKIDRRMLGKKGVTTLSPSGSPVILPVAEPVPVIGSGEGFETVASFVQTMHRPGVVCWDWSGLKAWSESLQPGEGASLVAFLVDSDKSETGQRESAAAVRRIMAHEHGRAVYLLPPDSIAPDAKGNRDWNDLLRQSPDRFAAEIIHSWHRSDENIALAPVCDDSPVIQQKGPRDADVAQIIAEAVERHIAFQHAEEAAKDYLPAYMDHLDKLKEWKNIPEGERKAKKLKKPKLPPLLVKVTTGVGKSHLIRELIKLFKDVPLLILTRTHELAEDYAEAGAFQYHGRSEPYIEPLNGVEYTEADMEENGSKFHDNNCFKYPVVQIVSEHNHVPALTACRNCEHGRKFMLENYHERSQPYLDAKVWFAQNGFDSDRVENVPACLWLSHQAKASRARVVVAPNASFSETLATWRTPDGDIPRLVIVDEIPDLTRQLEATSADLGTNARKCLDLMQFFSEKLNKVRSEQSLESETWVPELEGILFDLKAGHEALQKLAKALGDSVGENGLQRLSLDLVNQIKELNVDWLPGATARWERAELRYGHEAFVPLRIMKGIIESVATRTAGVVDGKLHVQEITNLGDRIRRGLPTILLDATPSSAVEYMVQQKDGRIVDAIAKQHVRIVHFNQYLHGRTWKNKDHQRQELAALANLRDQMWAETGGNPPVVLTYMPHCELAEKTEDPDWGYFGRDDIGQDNWKGRDMLIFGGPLFSPTTQALSYNSELMLKRLAGDKTSKDWSAEVKRGVDVTVGNKVIVSKAPLPADPELRAWVLDNYARRIVQGIGRARAVWASPDKPINIWIAGGLPLAGLATYGLEVSEYREEKQNMNDESSKRTAEKVQAAMATLNAADKDTGYRAVQKELERTGLSGVRYAAWKRVQQTVYGPDNDTYKAVDDLLAALGSIAKVAGWNGVDVSDAARDLWNHPRTEPVVKAAAQIILEASPNSGKWRQEQTSPA</sequence>
<feature type="domain" description="Toprim" evidence="1">
    <location>
        <begin position="254"/>
        <end position="352"/>
    </location>
</feature>
<name>E6Q9V8_9ZZZZ</name>
<evidence type="ECO:0000313" key="2">
    <source>
        <dbReference type="EMBL" id="CBI03984.1"/>
    </source>
</evidence>
<evidence type="ECO:0000259" key="1">
    <source>
        <dbReference type="Pfam" id="PF13362"/>
    </source>
</evidence>
<dbReference type="EMBL" id="CABP01000038">
    <property type="protein sequence ID" value="CBI03984.1"/>
    <property type="molecule type" value="Genomic_DNA"/>
</dbReference>
<dbReference type="Pfam" id="PF13362">
    <property type="entry name" value="Toprim_3"/>
    <property type="match status" value="1"/>
</dbReference>
<protein>
    <recommendedName>
        <fullName evidence="1">Toprim domain-containing protein</fullName>
    </recommendedName>
</protein>
<accession>E6Q9V8</accession>
<dbReference type="AlphaFoldDB" id="E6Q9V8"/>